<dbReference type="RefSeq" id="WP_006316882.1">
    <property type="nucleotide sequence ID" value="NZ_ARZA01000267.1"/>
</dbReference>
<feature type="transmembrane region" description="Helical" evidence="8">
    <location>
        <begin position="365"/>
        <end position="384"/>
    </location>
</feature>
<dbReference type="OrthoDB" id="266913at2"/>
<feature type="transmembrane region" description="Helical" evidence="8">
    <location>
        <begin position="309"/>
        <end position="328"/>
    </location>
</feature>
<keyword evidence="6 8" id="KW-1133">Transmembrane helix</keyword>
<evidence type="ECO:0000256" key="1">
    <source>
        <dbReference type="ARBA" id="ARBA00004651"/>
    </source>
</evidence>
<name>R1CLK0_9FIRM</name>
<sequence>MLSIIKLRLMRLKNEYIVFVIMTAMALLFAFLFSYIGSSDYTPKILLVDNDESEYSLLLIEELKEDSTFKYELTNYEDAIENVNKGKVKSAIIIDKGFGDKIENGEDPGLSIAKIKDDVDVYTLERLVASITGKMIGNIKIAEMTSEYVSEYSNSSKKDIFNNAYKKAVEYWKYRKPIEVSKNFISAENLNGYNNTQYSIIGFSIFFSMYTVVFAIGEILNERKYRTWQRLIVSPISKASLLGGNLVVTFAIGLIQLSVLFMAGKYIFGIELGKSILGIITVSAGFVFAVTSLGLFLSGIVKTHSQLATLSPVVLTSLGMLGGCMWPLEIVSNKILLTIAEITPTKWAVQGLTNIIMYGKGFEAIVIPTIVLIIMGLVFFGAGIRMVKYN</sequence>
<reference evidence="10 11" key="1">
    <citation type="journal article" date="2015" name="Geomicrobiol. J.">
        <title>Caldisalinibacter kiritimatiensis gen. nov., sp. nov., a moderately thermohalophilic thiosulfate-reducing bacterium from a hypersaline microbial mat.</title>
        <authorList>
            <person name="Ben Hania W."/>
            <person name="Joseph M."/>
            <person name="Fiebig A."/>
            <person name="Bunk B."/>
            <person name="Klenk H.-P."/>
            <person name="Fardeau M.-L."/>
            <person name="Spring S."/>
        </authorList>
    </citation>
    <scope>NUCLEOTIDE SEQUENCE [LARGE SCALE GENOMIC DNA]</scope>
    <source>
        <strain evidence="10 11">L21-TH-D2</strain>
    </source>
</reference>
<comment type="subcellular location">
    <subcellularLocation>
        <location evidence="1">Cell membrane</location>
        <topology evidence="1">Multi-pass membrane protein</topology>
    </subcellularLocation>
</comment>
<evidence type="ECO:0000256" key="6">
    <source>
        <dbReference type="ARBA" id="ARBA00022989"/>
    </source>
</evidence>
<dbReference type="InterPro" id="IPR051449">
    <property type="entry name" value="ABC-2_transporter_component"/>
</dbReference>
<accession>R1CLK0</accession>
<dbReference type="Gene3D" id="3.40.1710.10">
    <property type="entry name" value="abc type-2 transporter like domain"/>
    <property type="match status" value="1"/>
</dbReference>
<evidence type="ECO:0000256" key="3">
    <source>
        <dbReference type="ARBA" id="ARBA00022448"/>
    </source>
</evidence>
<dbReference type="Proteomes" id="UP000013378">
    <property type="component" value="Unassembled WGS sequence"/>
</dbReference>
<dbReference type="AlphaFoldDB" id="R1CLK0"/>
<keyword evidence="11" id="KW-1185">Reference proteome</keyword>
<feature type="domain" description="ABC transmembrane type-2" evidence="9">
    <location>
        <begin position="158"/>
        <end position="390"/>
    </location>
</feature>
<comment type="similarity">
    <text evidence="2">Belongs to the ABC-2 integral membrane protein family.</text>
</comment>
<keyword evidence="5 8" id="KW-0812">Transmembrane</keyword>
<protein>
    <submittedName>
        <fullName evidence="10">Multidrug ABC transporter permease</fullName>
    </submittedName>
</protein>
<gene>
    <name evidence="10" type="ORF">L21TH_2400</name>
</gene>
<dbReference type="EMBL" id="ARZA01000267">
    <property type="protein sequence ID" value="EOC99565.1"/>
    <property type="molecule type" value="Genomic_DNA"/>
</dbReference>
<keyword evidence="7 8" id="KW-0472">Membrane</keyword>
<evidence type="ECO:0000256" key="5">
    <source>
        <dbReference type="ARBA" id="ARBA00022692"/>
    </source>
</evidence>
<feature type="transmembrane region" description="Helical" evidence="8">
    <location>
        <begin position="241"/>
        <end position="263"/>
    </location>
</feature>
<dbReference type="InterPro" id="IPR047817">
    <property type="entry name" value="ABC2_TM_bact-type"/>
</dbReference>
<evidence type="ECO:0000313" key="11">
    <source>
        <dbReference type="Proteomes" id="UP000013378"/>
    </source>
</evidence>
<dbReference type="PANTHER" id="PTHR30294:SF45">
    <property type="entry name" value="LINEARMYCIN RESISTANCE PERMEASE PROTEIN LNRN"/>
    <property type="match status" value="1"/>
</dbReference>
<dbReference type="PANTHER" id="PTHR30294">
    <property type="entry name" value="MEMBRANE COMPONENT OF ABC TRANSPORTER YHHJ-RELATED"/>
    <property type="match status" value="1"/>
</dbReference>
<feature type="transmembrane region" description="Helical" evidence="8">
    <location>
        <begin position="198"/>
        <end position="220"/>
    </location>
</feature>
<dbReference type="PROSITE" id="PS51012">
    <property type="entry name" value="ABC_TM2"/>
    <property type="match status" value="1"/>
</dbReference>
<dbReference type="InterPro" id="IPR013525">
    <property type="entry name" value="ABC2_TM"/>
</dbReference>
<evidence type="ECO:0000256" key="4">
    <source>
        <dbReference type="ARBA" id="ARBA00022475"/>
    </source>
</evidence>
<evidence type="ECO:0000259" key="9">
    <source>
        <dbReference type="PROSITE" id="PS51012"/>
    </source>
</evidence>
<dbReference type="GO" id="GO:0140359">
    <property type="term" value="F:ABC-type transporter activity"/>
    <property type="evidence" value="ECO:0007669"/>
    <property type="project" value="InterPro"/>
</dbReference>
<evidence type="ECO:0000313" key="10">
    <source>
        <dbReference type="EMBL" id="EOC99565.1"/>
    </source>
</evidence>
<dbReference type="eggNOG" id="COG0842">
    <property type="taxonomic scope" value="Bacteria"/>
</dbReference>
<dbReference type="Pfam" id="PF12698">
    <property type="entry name" value="ABC2_membrane_3"/>
    <property type="match status" value="1"/>
</dbReference>
<evidence type="ECO:0000256" key="7">
    <source>
        <dbReference type="ARBA" id="ARBA00023136"/>
    </source>
</evidence>
<feature type="transmembrane region" description="Helical" evidence="8">
    <location>
        <begin position="275"/>
        <end position="297"/>
    </location>
</feature>
<proteinExistence type="inferred from homology"/>
<dbReference type="GO" id="GO:0005886">
    <property type="term" value="C:plasma membrane"/>
    <property type="evidence" value="ECO:0007669"/>
    <property type="project" value="UniProtKB-SubCell"/>
</dbReference>
<organism evidence="10 11">
    <name type="scientific">Caldisalinibacter kiritimatiensis</name>
    <dbReference type="NCBI Taxonomy" id="1304284"/>
    <lineage>
        <taxon>Bacteria</taxon>
        <taxon>Bacillati</taxon>
        <taxon>Bacillota</taxon>
        <taxon>Tissierellia</taxon>
        <taxon>Tissierellales</taxon>
        <taxon>Thermohalobacteraceae</taxon>
        <taxon>Caldisalinibacter</taxon>
    </lineage>
</organism>
<keyword evidence="4" id="KW-1003">Cell membrane</keyword>
<evidence type="ECO:0000256" key="8">
    <source>
        <dbReference type="SAM" id="Phobius"/>
    </source>
</evidence>
<keyword evidence="3" id="KW-0813">Transport</keyword>
<feature type="transmembrane region" description="Helical" evidence="8">
    <location>
        <begin position="16"/>
        <end position="36"/>
    </location>
</feature>
<dbReference type="STRING" id="1304284.L21TH_2400"/>
<evidence type="ECO:0000256" key="2">
    <source>
        <dbReference type="ARBA" id="ARBA00007783"/>
    </source>
</evidence>
<comment type="caution">
    <text evidence="10">The sequence shown here is derived from an EMBL/GenBank/DDBJ whole genome shotgun (WGS) entry which is preliminary data.</text>
</comment>